<dbReference type="GO" id="GO:0016620">
    <property type="term" value="F:oxidoreductase activity, acting on the aldehyde or oxo group of donors, NAD or NADP as acceptor"/>
    <property type="evidence" value="ECO:0007669"/>
    <property type="project" value="InterPro"/>
</dbReference>
<dbReference type="Pfam" id="PF00171">
    <property type="entry name" value="Aldedh"/>
    <property type="match status" value="1"/>
</dbReference>
<accession>A0A239K5H4</accession>
<sequence length="477" mass="49696">MQIHDDVFVGGRWKRSHSSSYTDIVNPATEEIWARVPDGDGRDIDDAVAAARSALPSWRSTSPSDRAAAIVRLADEIECRSAEFTRLITTENGTPIAESGSAPAHGAAHLRLTAGLANLLASDDIRPNPLAAGRSRVRRVPVGVAGLITPWNFPLGLVIIKLGPALLAGCTVVIKPAPETPMATRLLMNAVAAAGFPDGVVNLVTGGTRAGNALVEHPGVDKISFTGSTSVGRSIGQACGYRLRPVTLELGGKSPALVLDDVDTGVLAANVLKVAMRNTGQTCKACTRLLVPASRHDELAGLAADVVAAAPMGDPFDPSTFFGPLVSARQRDRVAGYLDIGHAQGAKAVTGGSVSSRFDRGYYVEPTVFKDVTPDMTIAAEEIFGPVLVVIPYTDLDEAVAIANDSPYGLAATVFGADIERASAVAERLETGNVGINHYGSNAAAPFGGHKDSGIGTEFGPEGLAAYLQYTSVHYPS</sequence>
<feature type="active site" evidence="3">
    <location>
        <position position="249"/>
    </location>
</feature>
<keyword evidence="7" id="KW-1185">Reference proteome</keyword>
<dbReference type="Gene3D" id="3.40.605.10">
    <property type="entry name" value="Aldehyde Dehydrogenase, Chain A, domain 1"/>
    <property type="match status" value="1"/>
</dbReference>
<dbReference type="SUPFAM" id="SSF53720">
    <property type="entry name" value="ALDH-like"/>
    <property type="match status" value="1"/>
</dbReference>
<name>A0A239K5H4_9NOCA</name>
<dbReference type="Gene3D" id="3.40.309.10">
    <property type="entry name" value="Aldehyde Dehydrogenase, Chain A, domain 2"/>
    <property type="match status" value="1"/>
</dbReference>
<dbReference type="Proteomes" id="UP000198327">
    <property type="component" value="Unassembled WGS sequence"/>
</dbReference>
<dbReference type="InterPro" id="IPR016162">
    <property type="entry name" value="Ald_DH_N"/>
</dbReference>
<evidence type="ECO:0000256" key="2">
    <source>
        <dbReference type="ARBA" id="ARBA00023002"/>
    </source>
</evidence>
<dbReference type="InterPro" id="IPR016163">
    <property type="entry name" value="Ald_DH_C"/>
</dbReference>
<proteinExistence type="inferred from homology"/>
<feature type="domain" description="Aldehyde dehydrogenase" evidence="5">
    <location>
        <begin position="13"/>
        <end position="473"/>
    </location>
</feature>
<dbReference type="InterPro" id="IPR016161">
    <property type="entry name" value="Ald_DH/histidinol_DH"/>
</dbReference>
<dbReference type="AlphaFoldDB" id="A0A239K5H4"/>
<dbReference type="RefSeq" id="WP_089248359.1">
    <property type="nucleotide sequence ID" value="NZ_FZOW01000009.1"/>
</dbReference>
<dbReference type="FunFam" id="3.40.309.10:FF:000012">
    <property type="entry name" value="Betaine aldehyde dehydrogenase"/>
    <property type="match status" value="1"/>
</dbReference>
<dbReference type="CDD" id="cd07139">
    <property type="entry name" value="ALDH_AldA-Rv0768"/>
    <property type="match status" value="1"/>
</dbReference>
<evidence type="ECO:0000256" key="3">
    <source>
        <dbReference type="PROSITE-ProRule" id="PRU10007"/>
    </source>
</evidence>
<evidence type="ECO:0000313" key="6">
    <source>
        <dbReference type="EMBL" id="SNT12869.1"/>
    </source>
</evidence>
<comment type="similarity">
    <text evidence="1 4">Belongs to the aldehyde dehydrogenase family.</text>
</comment>
<dbReference type="EMBL" id="FZOW01000009">
    <property type="protein sequence ID" value="SNT12869.1"/>
    <property type="molecule type" value="Genomic_DNA"/>
</dbReference>
<dbReference type="PANTHER" id="PTHR42804:SF1">
    <property type="entry name" value="ALDEHYDE DEHYDROGENASE-RELATED"/>
    <property type="match status" value="1"/>
</dbReference>
<evidence type="ECO:0000259" key="5">
    <source>
        <dbReference type="Pfam" id="PF00171"/>
    </source>
</evidence>
<reference evidence="7" key="1">
    <citation type="submission" date="2017-06" db="EMBL/GenBank/DDBJ databases">
        <authorList>
            <person name="Varghese N."/>
            <person name="Submissions S."/>
        </authorList>
    </citation>
    <scope>NUCLEOTIDE SEQUENCE [LARGE SCALE GENOMIC DNA]</scope>
    <source>
        <strain evidence="7">JCM 23211</strain>
    </source>
</reference>
<evidence type="ECO:0000256" key="1">
    <source>
        <dbReference type="ARBA" id="ARBA00009986"/>
    </source>
</evidence>
<dbReference type="OrthoDB" id="6882680at2"/>
<dbReference type="PROSITE" id="PS00687">
    <property type="entry name" value="ALDEHYDE_DEHYDR_GLU"/>
    <property type="match status" value="1"/>
</dbReference>
<organism evidence="6 7">
    <name type="scientific">Rhodococcoides kyotonense</name>
    <dbReference type="NCBI Taxonomy" id="398843"/>
    <lineage>
        <taxon>Bacteria</taxon>
        <taxon>Bacillati</taxon>
        <taxon>Actinomycetota</taxon>
        <taxon>Actinomycetes</taxon>
        <taxon>Mycobacteriales</taxon>
        <taxon>Nocardiaceae</taxon>
        <taxon>Rhodococcoides</taxon>
    </lineage>
</organism>
<evidence type="ECO:0000313" key="7">
    <source>
        <dbReference type="Proteomes" id="UP000198327"/>
    </source>
</evidence>
<dbReference type="InterPro" id="IPR015590">
    <property type="entry name" value="Aldehyde_DH_dom"/>
</dbReference>
<protein>
    <submittedName>
        <fullName evidence="6">Aldehyde dehydrogenase (NAD+)</fullName>
    </submittedName>
</protein>
<dbReference type="PANTHER" id="PTHR42804">
    <property type="entry name" value="ALDEHYDE DEHYDROGENASE"/>
    <property type="match status" value="1"/>
</dbReference>
<evidence type="ECO:0000256" key="4">
    <source>
        <dbReference type="RuleBase" id="RU003345"/>
    </source>
</evidence>
<gene>
    <name evidence="6" type="ORF">SAMN05421642_109242</name>
</gene>
<dbReference type="FunFam" id="3.40.605.10:FF:000007">
    <property type="entry name" value="NAD/NADP-dependent betaine aldehyde dehydrogenase"/>
    <property type="match status" value="1"/>
</dbReference>
<keyword evidence="2 4" id="KW-0560">Oxidoreductase</keyword>
<dbReference type="InterPro" id="IPR029510">
    <property type="entry name" value="Ald_DH_CS_GLU"/>
</dbReference>